<dbReference type="InterPro" id="IPR025110">
    <property type="entry name" value="AMP-bd_C"/>
</dbReference>
<evidence type="ECO:0000256" key="1">
    <source>
        <dbReference type="ARBA" id="ARBA00001957"/>
    </source>
</evidence>
<dbReference type="Pfam" id="PF00668">
    <property type="entry name" value="Condensation"/>
    <property type="match status" value="2"/>
</dbReference>
<evidence type="ECO:0000256" key="2">
    <source>
        <dbReference type="ARBA" id="ARBA00022450"/>
    </source>
</evidence>
<dbReference type="InterPro" id="IPR023213">
    <property type="entry name" value="CAT-like_dom_sf"/>
</dbReference>
<dbReference type="InterPro" id="IPR045851">
    <property type="entry name" value="AMP-bd_C_sf"/>
</dbReference>
<comment type="caution">
    <text evidence="5">The sequence shown here is derived from an EMBL/GenBank/DDBJ whole genome shotgun (WGS) entry which is preliminary data.</text>
</comment>
<evidence type="ECO:0000313" key="5">
    <source>
        <dbReference type="EMBL" id="GAA5528854.1"/>
    </source>
</evidence>
<dbReference type="InterPro" id="IPR000873">
    <property type="entry name" value="AMP-dep_synth/lig_dom"/>
</dbReference>
<evidence type="ECO:0000256" key="3">
    <source>
        <dbReference type="ARBA" id="ARBA00022553"/>
    </source>
</evidence>
<dbReference type="CDD" id="cd19531">
    <property type="entry name" value="LCL_NRPS-like"/>
    <property type="match status" value="2"/>
</dbReference>
<dbReference type="SUPFAM" id="SSF52777">
    <property type="entry name" value="CoA-dependent acyltransferases"/>
    <property type="match status" value="4"/>
</dbReference>
<dbReference type="InterPro" id="IPR009081">
    <property type="entry name" value="PP-bd_ACP"/>
</dbReference>
<feature type="domain" description="Carrier" evidence="4">
    <location>
        <begin position="1015"/>
        <end position="1090"/>
    </location>
</feature>
<dbReference type="Pfam" id="PF00550">
    <property type="entry name" value="PP-binding"/>
    <property type="match status" value="1"/>
</dbReference>
<proteinExistence type="predicted"/>
<evidence type="ECO:0000259" key="4">
    <source>
        <dbReference type="PROSITE" id="PS50075"/>
    </source>
</evidence>
<dbReference type="PANTHER" id="PTHR45527">
    <property type="entry name" value="NONRIBOSOMAL PEPTIDE SYNTHETASE"/>
    <property type="match status" value="1"/>
</dbReference>
<dbReference type="InterPro" id="IPR020806">
    <property type="entry name" value="PKS_PP-bd"/>
</dbReference>
<dbReference type="PANTHER" id="PTHR45527:SF14">
    <property type="entry name" value="PLIPASTATIN SYNTHASE SUBUNIT B"/>
    <property type="match status" value="1"/>
</dbReference>
<keyword evidence="2" id="KW-0596">Phosphopantetheine</keyword>
<dbReference type="SMART" id="SM00823">
    <property type="entry name" value="PKS_PP"/>
    <property type="match status" value="1"/>
</dbReference>
<dbReference type="Gene3D" id="3.30.559.10">
    <property type="entry name" value="Chloramphenicol acetyltransferase-like domain"/>
    <property type="match status" value="2"/>
</dbReference>
<evidence type="ECO:0000313" key="6">
    <source>
        <dbReference type="Proteomes" id="UP001428290"/>
    </source>
</evidence>
<dbReference type="SUPFAM" id="SSF56801">
    <property type="entry name" value="Acetyl-CoA synthetase-like"/>
    <property type="match status" value="1"/>
</dbReference>
<dbReference type="InterPro" id="IPR006162">
    <property type="entry name" value="Ppantetheine_attach_site"/>
</dbReference>
<sequence length="1569" mass="176307">MTDFAAKIAALPPEKQALLIRRLQQAANEPPALVAQPRTTNTLPLSFAQERQWVLYQWDPTSPLYNIVYGVRYRGKLDIAALQAGFNTIAQRHEVLRTTFLLVDNVPHQQIHAELKPGFSMVDVRDLAETERDAAIQAQIQAETQLPFDLQTGPLLRVLLLQIRDHEYIKLVSVHHSVFDGWSAGVIIAELNHLLNAAYAGEPSSLPALPIQYADYAIWQRNWLQGKVLEQQLQYWKEQLAGELPILQLPTDRPYPPVESSRGAHYRVQLSADLVQRLVTWSRNEGYTLNIILLTIWKTLLFRYTNQTDLLVGMPIANRHYNDLQALIGYFVNTLVIRTKAAGELSFRSFLDQVRAANLAAQEHQDLPFEQLVEALQPDRNLAHTPIFQSLFVFQRDTVNSFQLPELSVEPLPIETGTAKFALSLEAVSLDQQINLNFEYKTDLFDPATIERLAQHYQNLLEATLATPDLELSRLPMLSKVELAQLLPTSKSLEASLLPLHQRFEQQVQANPQAIALRFEQSQLSYAELNSRANQLAHQLKALEVGPDTLVGLCVEPSLDTIIGILAILKAGGAYLPIDPAHPQERIVWLLADAKVGLVVTQARCVNKLPQAGLQLIVLDAADSALSNQPTSNPPASAQLDNLAYMIYTSGSTGTPKGALITHRNVARLFSSTEAWFNFNNHDVWSLFHSFAFDFSVWEIWGALLYGGRVVVVPFMTTRNPAGFYQLLVDEGVTVLNQTPSAFRQLIISDAEHDLPSRLALRYVIFGGEALNVGALQPWFERHGDLCPQLVNMYGITETTVHVTYRPLSVHDVENPQSSPIGTAIPDLDLYVLDDHCLPVPLGITGELYVGGAGLARGYWNRPELTNDRFIKHPFAETGRLYKTGDLVRRLANNEIEYLGRRDNQVKIRGFRIELGEIQATLMSHPAISDAIVAVNTISADDQRLVAYLVTQPNQVPRFSQLRTFLKQRLPEYMVPTSFIMLERIPLTANGKIDYRALPSQQQTKQLERSQPIAAPTSVTEQSLIAIWSNLLGVAQVGIQDNFFDLGGHSLLATQVISRVREVFNVSLNLRDFFLNPTIKGLASVIEQANQKPEQTPIIAIHKADPQARLPLSYAQQRIWFLAQIDPTSSFYTVPVALEITGPLQVAALERTLSEIIQRHHALRTLFVSHEGQTLQQVQAAQAIQLPIHDLSDLAGEAQETAINQVLEQEINQPFQLDRDQLLRGRLIKLAPTKHVLSLSIHHIAFDDWSQGILFNEMTKLYQAFANNQASPLPELALQYPDFAAWQRQWLQGEVLQNQLNYWKQQLSGKLPLLEMPLDYPRPSVQSFNGAHEMLSIEPELYRKLNQLARDNEATMFMLLMAAWAILLNRYSNQTDIVIGTPIANRNRQELEAIIGFFANTLAIRADLTGDPTIQQVVQRIRETALNGYSHQDLPFDLLVSELLPERQANRSPIFQAMLVLQNASQSSNLDLAEVQIAPRSVETNSAKFELSLVLYDNSSSIDAWIEYNTDLFKSTTIGRMVEQLQQLLTSMTTDPQQRISQVSLVSSAEKERLLGGWSQGNDDDYDLF</sequence>
<dbReference type="InterPro" id="IPR001242">
    <property type="entry name" value="Condensation_dom"/>
</dbReference>
<dbReference type="Gene3D" id="3.40.50.980">
    <property type="match status" value="2"/>
</dbReference>
<dbReference type="Proteomes" id="UP001428290">
    <property type="component" value="Unassembled WGS sequence"/>
</dbReference>
<dbReference type="InterPro" id="IPR020845">
    <property type="entry name" value="AMP-binding_CS"/>
</dbReference>
<dbReference type="Gene3D" id="1.10.1200.10">
    <property type="entry name" value="ACP-like"/>
    <property type="match status" value="1"/>
</dbReference>
<keyword evidence="3" id="KW-0597">Phosphoprotein</keyword>
<dbReference type="SUPFAM" id="SSF47336">
    <property type="entry name" value="ACP-like"/>
    <property type="match status" value="1"/>
</dbReference>
<dbReference type="PROSITE" id="PS00012">
    <property type="entry name" value="PHOSPHOPANTETHEINE"/>
    <property type="match status" value="1"/>
</dbReference>
<dbReference type="Pfam" id="PF00501">
    <property type="entry name" value="AMP-binding"/>
    <property type="match status" value="1"/>
</dbReference>
<dbReference type="NCBIfam" id="TIGR01733">
    <property type="entry name" value="AA-adenyl-dom"/>
    <property type="match status" value="1"/>
</dbReference>
<protein>
    <submittedName>
        <fullName evidence="5">Tyrocidine synthase 3</fullName>
    </submittedName>
</protein>
<dbReference type="EMBL" id="BAABRU010000008">
    <property type="protein sequence ID" value="GAA5528854.1"/>
    <property type="molecule type" value="Genomic_DNA"/>
</dbReference>
<dbReference type="InterPro" id="IPR010071">
    <property type="entry name" value="AA_adenyl_dom"/>
</dbReference>
<dbReference type="Gene3D" id="3.30.559.30">
    <property type="entry name" value="Nonribosomal peptide synthetase, condensation domain"/>
    <property type="match status" value="2"/>
</dbReference>
<keyword evidence="6" id="KW-1185">Reference proteome</keyword>
<dbReference type="Pfam" id="PF13193">
    <property type="entry name" value="AMP-binding_C"/>
    <property type="match status" value="1"/>
</dbReference>
<dbReference type="InterPro" id="IPR036736">
    <property type="entry name" value="ACP-like_sf"/>
</dbReference>
<dbReference type="PROSITE" id="PS00455">
    <property type="entry name" value="AMP_BINDING"/>
    <property type="match status" value="1"/>
</dbReference>
<dbReference type="Gene3D" id="2.30.38.10">
    <property type="entry name" value="Luciferase, Domain 3"/>
    <property type="match status" value="1"/>
</dbReference>
<dbReference type="Gene3D" id="3.30.300.30">
    <property type="match status" value="1"/>
</dbReference>
<dbReference type="RefSeq" id="WP_345722471.1">
    <property type="nucleotide sequence ID" value="NZ_BAABRU010000008.1"/>
</dbReference>
<dbReference type="CDD" id="cd17643">
    <property type="entry name" value="A_NRPS_Cytc1-like"/>
    <property type="match status" value="1"/>
</dbReference>
<organism evidence="5 6">
    <name type="scientific">Herpetosiphon gulosus</name>
    <dbReference type="NCBI Taxonomy" id="1973496"/>
    <lineage>
        <taxon>Bacteria</taxon>
        <taxon>Bacillati</taxon>
        <taxon>Chloroflexota</taxon>
        <taxon>Chloroflexia</taxon>
        <taxon>Herpetosiphonales</taxon>
        <taxon>Herpetosiphonaceae</taxon>
        <taxon>Herpetosiphon</taxon>
    </lineage>
</organism>
<comment type="cofactor">
    <cofactor evidence="1">
        <name>pantetheine 4'-phosphate</name>
        <dbReference type="ChEBI" id="CHEBI:47942"/>
    </cofactor>
</comment>
<reference evidence="5 6" key="1">
    <citation type="submission" date="2024-02" db="EMBL/GenBank/DDBJ databases">
        <title>Herpetosiphon gulosus NBRC 112829.</title>
        <authorList>
            <person name="Ichikawa N."/>
            <person name="Katano-Makiyama Y."/>
            <person name="Hidaka K."/>
        </authorList>
    </citation>
    <scope>NUCLEOTIDE SEQUENCE [LARGE SCALE GENOMIC DNA]</scope>
    <source>
        <strain evidence="5 6">NBRC 112829</strain>
    </source>
</reference>
<gene>
    <name evidence="5" type="primary">tycC_1</name>
    <name evidence="5" type="ORF">Hgul01_02657</name>
</gene>
<name>A0ABP9X0B1_9CHLR</name>
<accession>A0ABP9X0B1</accession>
<dbReference type="PROSITE" id="PS50075">
    <property type="entry name" value="CARRIER"/>
    <property type="match status" value="1"/>
</dbReference>